<dbReference type="Pfam" id="PF01551">
    <property type="entry name" value="Peptidase_M23"/>
    <property type="match status" value="1"/>
</dbReference>
<evidence type="ECO:0000256" key="6">
    <source>
        <dbReference type="ARBA" id="ARBA00022833"/>
    </source>
</evidence>
<keyword evidence="4" id="KW-0479">Metal-binding</keyword>
<dbReference type="EMBL" id="DPPF01000071">
    <property type="protein sequence ID" value="HCW92721.1"/>
    <property type="molecule type" value="Genomic_DNA"/>
</dbReference>
<dbReference type="GO" id="GO:0004222">
    <property type="term" value="F:metalloendopeptidase activity"/>
    <property type="evidence" value="ECO:0007669"/>
    <property type="project" value="TreeGrafter"/>
</dbReference>
<dbReference type="InterPro" id="IPR016047">
    <property type="entry name" value="M23ase_b-sheet_dom"/>
</dbReference>
<evidence type="ECO:0000256" key="3">
    <source>
        <dbReference type="ARBA" id="ARBA00022670"/>
    </source>
</evidence>
<comment type="cofactor">
    <cofactor evidence="1">
        <name>Zn(2+)</name>
        <dbReference type="ChEBI" id="CHEBI:29105"/>
    </cofactor>
</comment>
<evidence type="ECO:0000256" key="7">
    <source>
        <dbReference type="ARBA" id="ARBA00023049"/>
    </source>
</evidence>
<dbReference type="InterPro" id="IPR050570">
    <property type="entry name" value="Cell_wall_metabolism_enzyme"/>
</dbReference>
<dbReference type="AlphaFoldDB" id="A0A3D5QA39"/>
<dbReference type="SUPFAM" id="SSF51261">
    <property type="entry name" value="Duplicated hybrid motif"/>
    <property type="match status" value="1"/>
</dbReference>
<dbReference type="OMA" id="HVCYRFW"/>
<dbReference type="Gene3D" id="2.70.70.10">
    <property type="entry name" value="Glucose Permease (Domain IIA)"/>
    <property type="match status" value="1"/>
</dbReference>
<dbReference type="GO" id="GO:0046872">
    <property type="term" value="F:metal ion binding"/>
    <property type="evidence" value="ECO:0007669"/>
    <property type="project" value="UniProtKB-KW"/>
</dbReference>
<dbReference type="PANTHER" id="PTHR21666:SF288">
    <property type="entry name" value="CELL DIVISION PROTEIN YTFB"/>
    <property type="match status" value="1"/>
</dbReference>
<dbReference type="Gene3D" id="3.10.450.350">
    <property type="match status" value="1"/>
</dbReference>
<protein>
    <submittedName>
        <fullName evidence="10">Peptidase M23</fullName>
    </submittedName>
</protein>
<gene>
    <name evidence="10" type="ORF">DHM44_03470</name>
</gene>
<dbReference type="GO" id="GO:0006508">
    <property type="term" value="P:proteolysis"/>
    <property type="evidence" value="ECO:0007669"/>
    <property type="project" value="UniProtKB-KW"/>
</dbReference>
<dbReference type="PANTHER" id="PTHR21666">
    <property type="entry name" value="PEPTIDASE-RELATED"/>
    <property type="match status" value="1"/>
</dbReference>
<organism evidence="10 11">
    <name type="scientific">Flexistipes sinusarabici</name>
    <dbReference type="NCBI Taxonomy" id="2352"/>
    <lineage>
        <taxon>Bacteria</taxon>
        <taxon>Pseudomonadati</taxon>
        <taxon>Deferribacterota</taxon>
        <taxon>Deferribacteres</taxon>
        <taxon>Deferribacterales</taxon>
        <taxon>Flexistipitaceae</taxon>
        <taxon>Flexistipes</taxon>
    </lineage>
</organism>
<evidence type="ECO:0000313" key="10">
    <source>
        <dbReference type="EMBL" id="HCW92721.1"/>
    </source>
</evidence>
<keyword evidence="7" id="KW-0482">Metalloprotease</keyword>
<name>A0A3D5QA39_FLESI</name>
<sequence length="384" mass="44031">MIYRLKTLIVFIILSLFICGTAGAYTVKRGDTLYDLFRGKFTPAEIINISQKIKEKVPDFTLQIGDKIEITNNKVIIKINITKEIHIVRNEDGTIMIEVVKYPVNILRTVVSGEISHSLFYAMQKVGESDILAVRMANILEWEVDFFNDIRTGDSFRLVVEKKFCRGKFIGYGKILAVDFVNQGRLIRGLYFEDEKTSGYFRPNGKSLKRGFLKSPLKFFRISSKFQNRRLHPVLGKYKDHNGVDYAAPTGTPIRATADGRVVVRGYAKANGYYIKLKHNNGYYTLYLHLSRFKRALGEGEYVKQGDIIGYVGSTGYATGPHVHYSIKKYGNYLNPLRFKAPTKKLPQAKMDEFKADTYVYAEMLDNTYMQYALRNNFSGIMFF</sequence>
<evidence type="ECO:0000256" key="4">
    <source>
        <dbReference type="ARBA" id="ARBA00022723"/>
    </source>
</evidence>
<comment type="subcellular location">
    <subcellularLocation>
        <location evidence="2">Cell envelope</location>
    </subcellularLocation>
</comment>
<dbReference type="GO" id="GO:0030313">
    <property type="term" value="C:cell envelope"/>
    <property type="evidence" value="ECO:0007669"/>
    <property type="project" value="UniProtKB-SubCell"/>
</dbReference>
<dbReference type="CDD" id="cd12797">
    <property type="entry name" value="M23_peptidase"/>
    <property type="match status" value="1"/>
</dbReference>
<feature type="domain" description="Csd3-like second N-terminal" evidence="9">
    <location>
        <begin position="109"/>
        <end position="227"/>
    </location>
</feature>
<dbReference type="Proteomes" id="UP000262325">
    <property type="component" value="Unassembled WGS sequence"/>
</dbReference>
<evidence type="ECO:0000256" key="1">
    <source>
        <dbReference type="ARBA" id="ARBA00001947"/>
    </source>
</evidence>
<evidence type="ECO:0000259" key="8">
    <source>
        <dbReference type="Pfam" id="PF01551"/>
    </source>
</evidence>
<dbReference type="InterPro" id="IPR045834">
    <property type="entry name" value="Csd3_N2"/>
</dbReference>
<accession>A0A3D5QA39</accession>
<dbReference type="InterPro" id="IPR011055">
    <property type="entry name" value="Dup_hybrid_motif"/>
</dbReference>
<keyword evidence="6" id="KW-0862">Zinc</keyword>
<dbReference type="Pfam" id="PF19425">
    <property type="entry name" value="Csd3_N2"/>
    <property type="match status" value="1"/>
</dbReference>
<feature type="domain" description="M23ase beta-sheet core" evidence="8">
    <location>
        <begin position="240"/>
        <end position="336"/>
    </location>
</feature>
<proteinExistence type="predicted"/>
<evidence type="ECO:0000256" key="5">
    <source>
        <dbReference type="ARBA" id="ARBA00022801"/>
    </source>
</evidence>
<evidence type="ECO:0000313" key="11">
    <source>
        <dbReference type="Proteomes" id="UP000262325"/>
    </source>
</evidence>
<keyword evidence="3" id="KW-0645">Protease</keyword>
<evidence type="ECO:0000259" key="9">
    <source>
        <dbReference type="Pfam" id="PF19425"/>
    </source>
</evidence>
<evidence type="ECO:0000256" key="2">
    <source>
        <dbReference type="ARBA" id="ARBA00004196"/>
    </source>
</evidence>
<reference evidence="10 11" key="1">
    <citation type="journal article" date="2018" name="Nat. Biotechnol.">
        <title>A standardized bacterial taxonomy based on genome phylogeny substantially revises the tree of life.</title>
        <authorList>
            <person name="Parks D.H."/>
            <person name="Chuvochina M."/>
            <person name="Waite D.W."/>
            <person name="Rinke C."/>
            <person name="Skarshewski A."/>
            <person name="Chaumeil P.A."/>
            <person name="Hugenholtz P."/>
        </authorList>
    </citation>
    <scope>NUCLEOTIDE SEQUENCE [LARGE SCALE GENOMIC DNA]</scope>
    <source>
        <strain evidence="10">UBA8672</strain>
    </source>
</reference>
<keyword evidence="5" id="KW-0378">Hydrolase</keyword>
<comment type="caution">
    <text evidence="10">The sequence shown here is derived from an EMBL/GenBank/DDBJ whole genome shotgun (WGS) entry which is preliminary data.</text>
</comment>